<protein>
    <submittedName>
        <fullName evidence="1">Uncharacterized protein</fullName>
    </submittedName>
</protein>
<dbReference type="AlphaFoldDB" id="A0AAW4W4Q1"/>
<comment type="caution">
    <text evidence="1">The sequence shown here is derived from an EMBL/GenBank/DDBJ whole genome shotgun (WGS) entry which is preliminary data.</text>
</comment>
<evidence type="ECO:0000313" key="1">
    <source>
        <dbReference type="EMBL" id="MCC2228465.1"/>
    </source>
</evidence>
<proteinExistence type="predicted"/>
<gene>
    <name evidence="1" type="ORF">LKD40_11720</name>
</gene>
<dbReference type="EMBL" id="JAJEQQ010000018">
    <property type="protein sequence ID" value="MCC2228465.1"/>
    <property type="molecule type" value="Genomic_DNA"/>
</dbReference>
<keyword evidence="2" id="KW-1185">Reference proteome</keyword>
<reference evidence="1 2" key="1">
    <citation type="submission" date="2021-10" db="EMBL/GenBank/DDBJ databases">
        <title>Anaerobic single-cell dispensing facilitates the cultivation of human gut bacteria.</title>
        <authorList>
            <person name="Afrizal A."/>
        </authorList>
    </citation>
    <scope>NUCLEOTIDE SEQUENCE [LARGE SCALE GENOMIC DNA]</scope>
    <source>
        <strain evidence="1 2">CLA-AA-H217</strain>
    </source>
</reference>
<dbReference type="RefSeq" id="WP_173758507.1">
    <property type="nucleotide sequence ID" value="NZ_JAJEQQ010000018.1"/>
</dbReference>
<dbReference type="Proteomes" id="UP001198612">
    <property type="component" value="Unassembled WGS sequence"/>
</dbReference>
<evidence type="ECO:0000313" key="2">
    <source>
        <dbReference type="Proteomes" id="UP001198612"/>
    </source>
</evidence>
<name>A0AAW4W4Q1_9FIRM</name>
<accession>A0AAW4W4Q1</accession>
<sequence>MKDREILGVNADTIQTTHIFSDDERKILIELICEKQTQKIIKDPMCYTLHKYQLLEKLKVKIKDM</sequence>
<organism evidence="1 2">
    <name type="scientific">Blautia fusiformis</name>
    <dbReference type="NCBI Taxonomy" id="2881264"/>
    <lineage>
        <taxon>Bacteria</taxon>
        <taxon>Bacillati</taxon>
        <taxon>Bacillota</taxon>
        <taxon>Clostridia</taxon>
        <taxon>Lachnospirales</taxon>
        <taxon>Lachnospiraceae</taxon>
        <taxon>Blautia</taxon>
    </lineage>
</organism>